<reference evidence="4" key="2">
    <citation type="journal article" date="2021" name="PeerJ">
        <title>Extensive microbial diversity within the chicken gut microbiome revealed by metagenomics and culture.</title>
        <authorList>
            <person name="Gilroy R."/>
            <person name="Ravi A."/>
            <person name="Getino M."/>
            <person name="Pursley I."/>
            <person name="Horton D.L."/>
            <person name="Alikhan N.F."/>
            <person name="Baker D."/>
            <person name="Gharbi K."/>
            <person name="Hall N."/>
            <person name="Watson M."/>
            <person name="Adriaenssens E.M."/>
            <person name="Foster-Nyarko E."/>
            <person name="Jarju S."/>
            <person name="Secka A."/>
            <person name="Antonio M."/>
            <person name="Oren A."/>
            <person name="Chaudhuri R.R."/>
            <person name="La Ragione R."/>
            <person name="Hildebrand F."/>
            <person name="Pallen M.J."/>
        </authorList>
    </citation>
    <scope>NUCLEOTIDE SEQUENCE</scope>
    <source>
        <strain evidence="4">ChiGjej1B1-22543</strain>
    </source>
</reference>
<dbReference type="InterPro" id="IPR036881">
    <property type="entry name" value="Glyco_hydro_3_C_sf"/>
</dbReference>
<proteinExistence type="inferred from homology"/>
<protein>
    <submittedName>
        <fullName evidence="4">Glycoside hydrolase family 3 C-terminal domain-containing protein</fullName>
    </submittedName>
</protein>
<dbReference type="SMART" id="SM01217">
    <property type="entry name" value="Fn3_like"/>
    <property type="match status" value="1"/>
</dbReference>
<name>A0A9D1LN41_9FIRM</name>
<evidence type="ECO:0000313" key="4">
    <source>
        <dbReference type="EMBL" id="HIU44850.1"/>
    </source>
</evidence>
<evidence type="ECO:0000259" key="3">
    <source>
        <dbReference type="SMART" id="SM01217"/>
    </source>
</evidence>
<dbReference type="InterPro" id="IPR002772">
    <property type="entry name" value="Glyco_hydro_3_C"/>
</dbReference>
<dbReference type="EMBL" id="DVMV01000008">
    <property type="protein sequence ID" value="HIU44850.1"/>
    <property type="molecule type" value="Genomic_DNA"/>
</dbReference>
<reference evidence="4" key="1">
    <citation type="submission" date="2020-10" db="EMBL/GenBank/DDBJ databases">
        <authorList>
            <person name="Gilroy R."/>
        </authorList>
    </citation>
    <scope>NUCLEOTIDE SEQUENCE</scope>
    <source>
        <strain evidence="4">ChiGjej1B1-22543</strain>
    </source>
</reference>
<dbReference type="Proteomes" id="UP000824070">
    <property type="component" value="Unassembled WGS sequence"/>
</dbReference>
<accession>A0A9D1LN41</accession>
<dbReference type="GO" id="GO:0004553">
    <property type="term" value="F:hydrolase activity, hydrolyzing O-glycosyl compounds"/>
    <property type="evidence" value="ECO:0007669"/>
    <property type="project" value="InterPro"/>
</dbReference>
<gene>
    <name evidence="4" type="ORF">IAC52_00935</name>
</gene>
<dbReference type="InterPro" id="IPR013783">
    <property type="entry name" value="Ig-like_fold"/>
</dbReference>
<evidence type="ECO:0000256" key="1">
    <source>
        <dbReference type="ARBA" id="ARBA00005336"/>
    </source>
</evidence>
<dbReference type="InterPro" id="IPR001764">
    <property type="entry name" value="Glyco_hydro_3_N"/>
</dbReference>
<comment type="similarity">
    <text evidence="1">Belongs to the glycosyl hydrolase 3 family.</text>
</comment>
<dbReference type="GO" id="GO:0005975">
    <property type="term" value="P:carbohydrate metabolic process"/>
    <property type="evidence" value="ECO:0007669"/>
    <property type="project" value="InterPro"/>
</dbReference>
<dbReference type="Gene3D" id="3.20.20.300">
    <property type="entry name" value="Glycoside hydrolase, family 3, N-terminal domain"/>
    <property type="match status" value="1"/>
</dbReference>
<dbReference type="SUPFAM" id="SSF51445">
    <property type="entry name" value="(Trans)glycosidases"/>
    <property type="match status" value="1"/>
</dbReference>
<dbReference type="Pfam" id="PF00933">
    <property type="entry name" value="Glyco_hydro_3"/>
    <property type="match status" value="1"/>
</dbReference>
<dbReference type="InterPro" id="IPR050288">
    <property type="entry name" value="Cellulose_deg_GH3"/>
</dbReference>
<dbReference type="Pfam" id="PF14310">
    <property type="entry name" value="Fn3-like"/>
    <property type="match status" value="1"/>
</dbReference>
<dbReference type="Gene3D" id="3.40.50.1700">
    <property type="entry name" value="Glycoside hydrolase family 3 C-terminal domain"/>
    <property type="match status" value="1"/>
</dbReference>
<keyword evidence="2 4" id="KW-0378">Hydrolase</keyword>
<dbReference type="AlphaFoldDB" id="A0A9D1LN41"/>
<dbReference type="SUPFAM" id="SSF52279">
    <property type="entry name" value="Beta-D-glucan exohydrolase, C-terminal domain"/>
    <property type="match status" value="1"/>
</dbReference>
<dbReference type="InterPro" id="IPR017853">
    <property type="entry name" value="GH"/>
</dbReference>
<dbReference type="Pfam" id="PF01915">
    <property type="entry name" value="Glyco_hydro_3_C"/>
    <property type="match status" value="1"/>
</dbReference>
<sequence>MRKKNKNAGGPAIPLEEKIGLLYGDGNWKTHGSPTLNLSGVVMRDGPLGLRDIDDSGMLDGAKTNKATCYPAPCLTACSFDVDLLSRIGESIGKECRHRGIDVLLAPGVNIKRNPLCGRNFEYYSEDPLLAGKLGAAFINGIQKQGVGACLKHFACNSQETGRMVNDSIIDDRALHEIYLRAFSIAVKEADPWMVMSSYNKVNGEYACSSEFLLKQTLRADWGYEGVVVSDWGASAHYVDDHNRGLDVEMPCTVSRAKDLTKAYKHGKLSRQSLDECATHVVSLLEKADKGRKRKDAFDEQEADALALEAATKSMVLLQNDGILPLKKSNKAVYVGELAKSIRIVGGGSSCVNARKTPSFIAGLAESDKYAQGYRLDGKEDETLRIEAADIASKADVVVLFMGLSEADESEGFDRESLSLPEVQLHLFESIYAVNQNIVVVLNVGSPVELPFADRCKAILLAYLPGQDGAEAIRAVLSGEVSPSGKLAETWPIHLSDVPSFGFYPGTLTQSEYRESIYVGYRYYCSSDVPVRFPFGHGLSYAKFKYGKLTLSDKAIDRDGKIKATIDVTNNSAKPSELVVELYASPCEGNVFKAKRSLIDFKKQLIGAKETKTYEFEIPYDAFSHYDIGSGAFEVEGGKYAIEVGESATSIVSKAIIKVKSDVEFELRRSELPNYYNLPEHGFMQSDVDFEHLLGHPVQLPRDSRARPYTTSSTFGDIGSTFIGKIINKKAHGPNTYSVSESESEMIKRSIDSTPIRCMHMHGYKSKTILAIVDMANGHYFKALLHFIFGVGVRDL</sequence>
<dbReference type="PANTHER" id="PTHR42715:SF10">
    <property type="entry name" value="BETA-GLUCOSIDASE"/>
    <property type="match status" value="1"/>
</dbReference>
<dbReference type="InterPro" id="IPR036962">
    <property type="entry name" value="Glyco_hydro_3_N_sf"/>
</dbReference>
<feature type="domain" description="Fibronectin type III-like" evidence="3">
    <location>
        <begin position="578"/>
        <end position="648"/>
    </location>
</feature>
<evidence type="ECO:0000313" key="5">
    <source>
        <dbReference type="Proteomes" id="UP000824070"/>
    </source>
</evidence>
<dbReference type="PRINTS" id="PR00133">
    <property type="entry name" value="GLHYDRLASE3"/>
</dbReference>
<evidence type="ECO:0000256" key="2">
    <source>
        <dbReference type="ARBA" id="ARBA00022801"/>
    </source>
</evidence>
<organism evidence="4 5">
    <name type="scientific">Candidatus Alloenteromonas pullicola</name>
    <dbReference type="NCBI Taxonomy" id="2840784"/>
    <lineage>
        <taxon>Bacteria</taxon>
        <taxon>Bacillati</taxon>
        <taxon>Bacillota</taxon>
        <taxon>Bacillota incertae sedis</taxon>
        <taxon>Candidatus Alloenteromonas</taxon>
    </lineage>
</organism>
<dbReference type="Gene3D" id="2.60.40.10">
    <property type="entry name" value="Immunoglobulins"/>
    <property type="match status" value="1"/>
</dbReference>
<comment type="caution">
    <text evidence="4">The sequence shown here is derived from an EMBL/GenBank/DDBJ whole genome shotgun (WGS) entry which is preliminary data.</text>
</comment>
<dbReference type="PANTHER" id="PTHR42715">
    <property type="entry name" value="BETA-GLUCOSIDASE"/>
    <property type="match status" value="1"/>
</dbReference>
<dbReference type="InterPro" id="IPR026891">
    <property type="entry name" value="Fn3-like"/>
</dbReference>